<dbReference type="GO" id="GO:0051301">
    <property type="term" value="P:cell division"/>
    <property type="evidence" value="ECO:0007669"/>
    <property type="project" value="UniProtKB-KW"/>
</dbReference>
<dbReference type="InterPro" id="IPR036565">
    <property type="entry name" value="Mur-like_cat_sf"/>
</dbReference>
<dbReference type="Gene3D" id="3.40.1390.10">
    <property type="entry name" value="MurE/MurF, N-terminal domain"/>
    <property type="match status" value="1"/>
</dbReference>
<reference evidence="12 13" key="1">
    <citation type="submission" date="2011-05" db="EMBL/GenBank/DDBJ databases">
        <title>Complete sequence of chromosome of Frankia symbiont of Datisca glomerata.</title>
        <authorList>
            <consortium name="US DOE Joint Genome Institute"/>
            <person name="Lucas S."/>
            <person name="Han J."/>
            <person name="Lapidus A."/>
            <person name="Cheng J.-F."/>
            <person name="Goodwin L."/>
            <person name="Pitluck S."/>
            <person name="Peters L."/>
            <person name="Mikhailova N."/>
            <person name="Chertkov O."/>
            <person name="Teshima H."/>
            <person name="Han C."/>
            <person name="Tapia R."/>
            <person name="Land M."/>
            <person name="Hauser L."/>
            <person name="Kyrpides N."/>
            <person name="Ivanova N."/>
            <person name="Pagani I."/>
            <person name="Berry A."/>
            <person name="Pawlowski K."/>
            <person name="Persson T."/>
            <person name="Vanden Heuvel B."/>
            <person name="Benson D."/>
            <person name="Woyke T."/>
        </authorList>
    </citation>
    <scope>NUCLEOTIDE SEQUENCE [LARGE SCALE GENOMIC DNA]</scope>
    <source>
        <strain evidence="13">4085684</strain>
    </source>
</reference>
<keyword evidence="3 7" id="KW-0133">Cell shape</keyword>
<dbReference type="InterPro" id="IPR035911">
    <property type="entry name" value="MurE/MurF_N"/>
</dbReference>
<evidence type="ECO:0000256" key="2">
    <source>
        <dbReference type="ARBA" id="ARBA00022618"/>
    </source>
</evidence>
<feature type="binding site" evidence="7">
    <location>
        <position position="258"/>
    </location>
    <ligand>
        <name>UDP-N-acetyl-alpha-D-muramoyl-L-alanyl-D-glutamate</name>
        <dbReference type="ChEBI" id="CHEBI:83900"/>
    </ligand>
</feature>
<dbReference type="GO" id="GO:0005524">
    <property type="term" value="F:ATP binding"/>
    <property type="evidence" value="ECO:0007669"/>
    <property type="project" value="UniProtKB-UniRule"/>
</dbReference>
<dbReference type="SUPFAM" id="SSF53623">
    <property type="entry name" value="MurD-like peptide ligases, catalytic domain"/>
    <property type="match status" value="1"/>
</dbReference>
<dbReference type="GO" id="GO:0009252">
    <property type="term" value="P:peptidoglycan biosynthetic process"/>
    <property type="evidence" value="ECO:0007669"/>
    <property type="project" value="UniProtKB-UniRule"/>
</dbReference>
<proteinExistence type="inferred from homology"/>
<dbReference type="InterPro" id="IPR005761">
    <property type="entry name" value="UDP-N-AcMur-Glu-dNH2Pim_ligase"/>
</dbReference>
<evidence type="ECO:0000313" key="13">
    <source>
        <dbReference type="Proteomes" id="UP000001549"/>
    </source>
</evidence>
<dbReference type="eggNOG" id="COG0769">
    <property type="taxonomic scope" value="Bacteria"/>
</dbReference>
<dbReference type="InterPro" id="IPR013221">
    <property type="entry name" value="Mur_ligase_cen"/>
</dbReference>
<dbReference type="Pfam" id="PF01225">
    <property type="entry name" value="Mur_ligase"/>
    <property type="match status" value="1"/>
</dbReference>
<comment type="caution">
    <text evidence="7">Lacks conserved residue(s) required for the propagation of feature annotation.</text>
</comment>
<dbReference type="SUPFAM" id="SSF53244">
    <property type="entry name" value="MurD-like peptide ligases, peptide-binding domain"/>
    <property type="match status" value="1"/>
</dbReference>
<evidence type="ECO:0000256" key="4">
    <source>
        <dbReference type="ARBA" id="ARBA00022984"/>
    </source>
</evidence>
<feature type="domain" description="Mur ligase C-terminal" evidence="10">
    <location>
        <begin position="408"/>
        <end position="539"/>
    </location>
</feature>
<keyword evidence="7" id="KW-0547">Nucleotide-binding</keyword>
<dbReference type="EC" id="6.3.2.13" evidence="7"/>
<feature type="domain" description="Mur ligase N-terminal catalytic" evidence="9">
    <location>
        <begin position="38"/>
        <end position="85"/>
    </location>
</feature>
<dbReference type="GO" id="GO:0071555">
    <property type="term" value="P:cell wall organization"/>
    <property type="evidence" value="ECO:0007669"/>
    <property type="project" value="UniProtKB-KW"/>
</dbReference>
<feature type="binding site" evidence="7">
    <location>
        <begin position="189"/>
        <end position="195"/>
    </location>
    <ligand>
        <name>ATP</name>
        <dbReference type="ChEBI" id="CHEBI:30616"/>
    </ligand>
</feature>
<dbReference type="EMBL" id="CP002801">
    <property type="protein sequence ID" value="AEH10425.1"/>
    <property type="molecule type" value="Genomic_DNA"/>
</dbReference>
<dbReference type="Gene3D" id="3.40.1190.10">
    <property type="entry name" value="Mur-like, catalytic domain"/>
    <property type="match status" value="1"/>
</dbReference>
<comment type="function">
    <text evidence="7">Catalyzes the addition of meso-diaminopimelic acid to the nucleotide precursor UDP-N-acetylmuramoyl-L-alanyl-D-glutamate (UMAG) in the biosynthesis of bacterial cell-wall peptidoglycan.</text>
</comment>
<evidence type="ECO:0000259" key="9">
    <source>
        <dbReference type="Pfam" id="PF01225"/>
    </source>
</evidence>
<evidence type="ECO:0000256" key="1">
    <source>
        <dbReference type="ARBA" id="ARBA00005898"/>
    </source>
</evidence>
<dbReference type="RefSeq" id="WP_013874320.1">
    <property type="nucleotide sequence ID" value="NC_015656.1"/>
</dbReference>
<comment type="subcellular location">
    <subcellularLocation>
        <location evidence="7 8">Cytoplasm</location>
    </subcellularLocation>
</comment>
<keyword evidence="2 7" id="KW-0132">Cell division</keyword>
<sequence>MTSPVLRPVASPARALTELTVGYDGLAVTGGAVAGVVVRGITHDSRAVRPGDLYAALPGARAHGAAFVRQAVAAGAVAVLTDRAGADQIAATARSVGTGTGGGVAGGSGATGSGPVAGSGVAASAGVPGGAGAAGSDGGSVADGAVAAGVGVADVPVLVAADPRALLGPVAARVYGDPSAALTLLGVTGTNGKTTVAYLLEAGLRAAGHTTGLIGTVQTRLAGTVLPSVRTTPEATDLQALLAVMAERGVTAAAMEVSSHAVALHRVGGIRFAGAAFTNLSQDHLDFHPSMEDYFAAKAALFTPERTGVSVIDTDTPWGRQLAAAVPGAITCGTAADAHWRAVDVTAGPTGTTFRALGPHGVDVRVGIALPGAFNVGNALVALALLVATGVPAPVAAAGLASLPGVPGRMERVDAGQPFLGLVDYAHTPDAVQTLLRTVRPLVSGRVIVVLGCGGDRDRRKRPLMGAAAAAGADLAIFTSDNPRSEDPELIIAQMCTGVGTLPPSARGRVMVEPDRAAAIRRAVGFARPGDAVVLAGKGHETGQEQAGVVTPFDDRDVLRAELAGWRPVSRQHLA</sequence>
<keyword evidence="13" id="KW-1185">Reference proteome</keyword>
<feature type="short sequence motif" description="Meso-diaminopimelate recognition motif" evidence="7">
    <location>
        <begin position="481"/>
        <end position="484"/>
    </location>
</feature>
<dbReference type="Pfam" id="PF02875">
    <property type="entry name" value="Mur_ligase_C"/>
    <property type="match status" value="1"/>
</dbReference>
<dbReference type="InterPro" id="IPR004101">
    <property type="entry name" value="Mur_ligase_C"/>
</dbReference>
<comment type="pathway">
    <text evidence="7 8">Cell wall biogenesis; peptidoglycan biosynthesis.</text>
</comment>
<evidence type="ECO:0000259" key="10">
    <source>
        <dbReference type="Pfam" id="PF02875"/>
    </source>
</evidence>
<dbReference type="UniPathway" id="UPA00219"/>
<dbReference type="PANTHER" id="PTHR23135">
    <property type="entry name" value="MUR LIGASE FAMILY MEMBER"/>
    <property type="match status" value="1"/>
</dbReference>
<dbReference type="GO" id="GO:0008360">
    <property type="term" value="P:regulation of cell shape"/>
    <property type="evidence" value="ECO:0007669"/>
    <property type="project" value="UniProtKB-KW"/>
</dbReference>
<feature type="binding site" evidence="7">
    <location>
        <position position="541"/>
    </location>
    <ligand>
        <name>meso-2,6-diaminopimelate</name>
        <dbReference type="ChEBI" id="CHEBI:57791"/>
    </ligand>
</feature>
<keyword evidence="6 7" id="KW-0961">Cell wall biogenesis/degradation</keyword>
<dbReference type="STRING" id="656024.FsymDg_3116"/>
<keyword evidence="7" id="KW-0460">Magnesium</keyword>
<feature type="binding site" evidence="7">
    <location>
        <position position="45"/>
    </location>
    <ligand>
        <name>UDP-N-acetyl-alpha-D-muramoyl-L-alanyl-D-glutamate</name>
        <dbReference type="ChEBI" id="CHEBI:83900"/>
    </ligand>
</feature>
<dbReference type="GO" id="GO:0008765">
    <property type="term" value="F:UDP-N-acetylmuramoylalanyl-D-glutamate-2,6-diaminopimelate ligase activity"/>
    <property type="evidence" value="ECO:0007669"/>
    <property type="project" value="UniProtKB-UniRule"/>
</dbReference>
<dbReference type="HAMAP" id="MF_00208">
    <property type="entry name" value="MurE"/>
    <property type="match status" value="1"/>
</dbReference>
<evidence type="ECO:0000256" key="5">
    <source>
        <dbReference type="ARBA" id="ARBA00023306"/>
    </source>
</evidence>
<comment type="PTM">
    <text evidence="7">Carboxylation is probably crucial for Mg(2+) binding and, consequently, for the gamma-phosphate positioning of ATP.</text>
</comment>
<keyword evidence="7 12" id="KW-0436">Ligase</keyword>
<dbReference type="Pfam" id="PF08245">
    <property type="entry name" value="Mur_ligase_M"/>
    <property type="match status" value="1"/>
</dbReference>
<keyword evidence="5 7" id="KW-0131">Cell cycle</keyword>
<dbReference type="NCBIfam" id="NF001124">
    <property type="entry name" value="PRK00139.1-2"/>
    <property type="match status" value="1"/>
</dbReference>
<dbReference type="InterPro" id="IPR000713">
    <property type="entry name" value="Mur_ligase_N"/>
</dbReference>
<dbReference type="SUPFAM" id="SSF63418">
    <property type="entry name" value="MurE/MurF N-terminal domain"/>
    <property type="match status" value="1"/>
</dbReference>
<feature type="modified residue" description="N6-carboxylysine" evidence="7">
    <location>
        <position position="298"/>
    </location>
</feature>
<evidence type="ECO:0000259" key="11">
    <source>
        <dbReference type="Pfam" id="PF08245"/>
    </source>
</evidence>
<evidence type="ECO:0000256" key="8">
    <source>
        <dbReference type="RuleBase" id="RU004135"/>
    </source>
</evidence>
<dbReference type="GO" id="GO:0000287">
    <property type="term" value="F:magnesium ion binding"/>
    <property type="evidence" value="ECO:0007669"/>
    <property type="project" value="UniProtKB-UniRule"/>
</dbReference>
<dbReference type="NCBIfam" id="NF001126">
    <property type="entry name" value="PRK00139.1-4"/>
    <property type="match status" value="1"/>
</dbReference>
<evidence type="ECO:0000256" key="7">
    <source>
        <dbReference type="HAMAP-Rule" id="MF_00208"/>
    </source>
</evidence>
<evidence type="ECO:0000256" key="6">
    <source>
        <dbReference type="ARBA" id="ARBA00023316"/>
    </source>
</evidence>
<feature type="binding site" evidence="7">
    <location>
        <position position="537"/>
    </location>
    <ligand>
        <name>meso-2,6-diaminopimelate</name>
        <dbReference type="ChEBI" id="CHEBI:57791"/>
    </ligand>
</feature>
<protein>
    <recommendedName>
        <fullName evidence="7">UDP-N-acetylmuramoyl-L-alanyl-D-glutamate--2,6-diaminopimelate ligase</fullName>
        <ecNumber evidence="7">6.3.2.13</ecNumber>
    </recommendedName>
    <alternativeName>
        <fullName evidence="7">Meso-A2pm-adding enzyme</fullName>
    </alternativeName>
    <alternativeName>
        <fullName evidence="7">Meso-diaminopimelate-adding enzyme</fullName>
    </alternativeName>
    <alternativeName>
        <fullName evidence="7">UDP-MurNAc-L-Ala-D-Glu:meso-diaminopimelate ligase</fullName>
    </alternativeName>
    <alternativeName>
        <fullName evidence="7">UDP-MurNAc-tripeptide synthetase</fullName>
    </alternativeName>
    <alternativeName>
        <fullName evidence="7">UDP-N-acetylmuramyl-tripeptide synthetase</fullName>
    </alternativeName>
</protein>
<feature type="domain" description="Mur ligase central" evidence="11">
    <location>
        <begin position="187"/>
        <end position="385"/>
    </location>
</feature>
<comment type="catalytic activity">
    <reaction evidence="7">
        <text>UDP-N-acetyl-alpha-D-muramoyl-L-alanyl-D-glutamate + meso-2,6-diaminopimelate + ATP = UDP-N-acetyl-alpha-D-muramoyl-L-alanyl-gamma-D-glutamyl-meso-2,6-diaminopimelate + ADP + phosphate + H(+)</text>
        <dbReference type="Rhea" id="RHEA:23676"/>
        <dbReference type="ChEBI" id="CHEBI:15378"/>
        <dbReference type="ChEBI" id="CHEBI:30616"/>
        <dbReference type="ChEBI" id="CHEBI:43474"/>
        <dbReference type="ChEBI" id="CHEBI:57791"/>
        <dbReference type="ChEBI" id="CHEBI:83900"/>
        <dbReference type="ChEBI" id="CHEBI:83905"/>
        <dbReference type="ChEBI" id="CHEBI:456216"/>
        <dbReference type="EC" id="6.3.2.13"/>
    </reaction>
</comment>
<keyword evidence="4 7" id="KW-0573">Peptidoglycan synthesis</keyword>
<dbReference type="InterPro" id="IPR036615">
    <property type="entry name" value="Mur_ligase_C_dom_sf"/>
</dbReference>
<feature type="binding site" evidence="7">
    <location>
        <begin position="231"/>
        <end position="232"/>
    </location>
    <ligand>
        <name>UDP-N-acetyl-alpha-D-muramoyl-L-alanyl-D-glutamate</name>
        <dbReference type="ChEBI" id="CHEBI:83900"/>
    </ligand>
</feature>
<dbReference type="PANTHER" id="PTHR23135:SF4">
    <property type="entry name" value="UDP-N-ACETYLMURAMOYL-L-ALANYL-D-GLUTAMATE--2,6-DIAMINOPIMELATE LIGASE MURE HOMOLOG, CHLOROPLASTIC"/>
    <property type="match status" value="1"/>
</dbReference>
<feature type="binding site" evidence="7">
    <location>
        <begin position="481"/>
        <end position="484"/>
    </location>
    <ligand>
        <name>meso-2,6-diaminopimelate</name>
        <dbReference type="ChEBI" id="CHEBI:57791"/>
    </ligand>
</feature>
<gene>
    <name evidence="7" type="primary">murE</name>
    <name evidence="12" type="ordered locus">FsymDg_3116</name>
</gene>
<keyword evidence="7" id="KW-0963">Cytoplasm</keyword>
<dbReference type="Proteomes" id="UP000001549">
    <property type="component" value="Chromosome"/>
</dbReference>
<comment type="similarity">
    <text evidence="1 7">Belongs to the MurCDEF family. MurE subfamily.</text>
</comment>
<evidence type="ECO:0000313" key="12">
    <source>
        <dbReference type="EMBL" id="AEH10425.1"/>
    </source>
</evidence>
<evidence type="ECO:0000256" key="3">
    <source>
        <dbReference type="ARBA" id="ARBA00022960"/>
    </source>
</evidence>
<dbReference type="NCBIfam" id="TIGR01085">
    <property type="entry name" value="murE"/>
    <property type="match status" value="1"/>
</dbReference>
<dbReference type="GO" id="GO:0005737">
    <property type="term" value="C:cytoplasm"/>
    <property type="evidence" value="ECO:0007669"/>
    <property type="project" value="UniProtKB-SubCell"/>
</dbReference>
<dbReference type="KEGG" id="fsy:FsymDg_3116"/>
<accession>F8AYC2</accession>
<dbReference type="HOGENOM" id="CLU_022291_4_1_11"/>
<organism evidence="12 13">
    <name type="scientific">Candidatus Protofrankia datiscae</name>
    <dbReference type="NCBI Taxonomy" id="2716812"/>
    <lineage>
        <taxon>Bacteria</taxon>
        <taxon>Bacillati</taxon>
        <taxon>Actinomycetota</taxon>
        <taxon>Actinomycetes</taxon>
        <taxon>Frankiales</taxon>
        <taxon>Frankiaceae</taxon>
        <taxon>Protofrankia</taxon>
    </lineage>
</organism>
<feature type="binding site" evidence="7">
    <location>
        <position position="266"/>
    </location>
    <ligand>
        <name>UDP-N-acetyl-alpha-D-muramoyl-L-alanyl-D-glutamate</name>
        <dbReference type="ChEBI" id="CHEBI:83900"/>
    </ligand>
</feature>
<keyword evidence="7" id="KW-0067">ATP-binding</keyword>
<comment type="cofactor">
    <cofactor evidence="7">
        <name>Mg(2+)</name>
        <dbReference type="ChEBI" id="CHEBI:18420"/>
    </cofactor>
</comment>
<dbReference type="AlphaFoldDB" id="F8AYC2"/>
<feature type="binding site" evidence="7">
    <location>
        <position position="457"/>
    </location>
    <ligand>
        <name>meso-2,6-diaminopimelate</name>
        <dbReference type="ChEBI" id="CHEBI:57791"/>
    </ligand>
</feature>
<dbReference type="Gene3D" id="3.90.190.20">
    <property type="entry name" value="Mur ligase, C-terminal domain"/>
    <property type="match status" value="1"/>
</dbReference>
<name>F8AYC2_9ACTN</name>